<dbReference type="InterPro" id="IPR013766">
    <property type="entry name" value="Thioredoxin_domain"/>
</dbReference>
<dbReference type="Gene3D" id="3.40.30.10">
    <property type="entry name" value="Glutaredoxin"/>
    <property type="match status" value="1"/>
</dbReference>
<feature type="transmembrane region" description="Helical" evidence="1">
    <location>
        <begin position="84"/>
        <end position="101"/>
    </location>
</feature>
<dbReference type="Proteomes" id="UP001232001">
    <property type="component" value="Chromosome"/>
</dbReference>
<organism evidence="3 4">
    <name type="scientific">Tenacibaculum tangerinum</name>
    <dbReference type="NCBI Taxonomy" id="3038772"/>
    <lineage>
        <taxon>Bacteria</taxon>
        <taxon>Pseudomonadati</taxon>
        <taxon>Bacteroidota</taxon>
        <taxon>Flavobacteriia</taxon>
        <taxon>Flavobacteriales</taxon>
        <taxon>Flavobacteriaceae</taxon>
        <taxon>Tenacibaculum</taxon>
    </lineage>
</organism>
<dbReference type="Pfam" id="PF08534">
    <property type="entry name" value="Redoxin"/>
    <property type="match status" value="1"/>
</dbReference>
<evidence type="ECO:0000313" key="3">
    <source>
        <dbReference type="EMBL" id="WGH75691.1"/>
    </source>
</evidence>
<sequence length="282" mass="33205">MKTNIQLFFISLFCFFLELILAFLTNGNVIYRFIFFNLIYFLISFIVFKKFPNIKLKVLFFFLVPVLFVLVVSLYAYYQQGFNNLLPAVLFGILSLVMAFYLSERKTIILPIGVYLITLLLGWYMYTNWILGWSEKIENEYLAEEVVIKDANGEEFHIKDKKGTVTVLDLWSTTCGACIKKFPDFEKQYNLYKNDSTVKLYSLYLPLKRDTALSIKSYTSNYTFPKLYAENISSWEKLNIDGVPLIIMIDKKGKVRFRGAMNTNKYLLYNNFNRLIEKFKNE</sequence>
<dbReference type="PANTHER" id="PTHR42852:SF13">
    <property type="entry name" value="PROTEIN DIPZ"/>
    <property type="match status" value="1"/>
</dbReference>
<dbReference type="RefSeq" id="WP_279651565.1">
    <property type="nucleotide sequence ID" value="NZ_CP122539.1"/>
</dbReference>
<reference evidence="3 4" key="1">
    <citation type="submission" date="2023-04" db="EMBL/GenBank/DDBJ databases">
        <title>Tenacibaculum tangerinum sp. nov., isolated from sea tidal flat of South Korea.</title>
        <authorList>
            <person name="Lee S.H."/>
            <person name="Kim J.-J."/>
        </authorList>
    </citation>
    <scope>NUCLEOTIDE SEQUENCE [LARGE SCALE GENOMIC DNA]</scope>
    <source>
        <strain evidence="3 4">GRR-S3-23</strain>
    </source>
</reference>
<dbReference type="CDD" id="cd02966">
    <property type="entry name" value="TlpA_like_family"/>
    <property type="match status" value="1"/>
</dbReference>
<feature type="transmembrane region" description="Helical" evidence="1">
    <location>
        <begin position="30"/>
        <end position="48"/>
    </location>
</feature>
<feature type="transmembrane region" description="Helical" evidence="1">
    <location>
        <begin position="7"/>
        <end position="24"/>
    </location>
</feature>
<keyword evidence="4" id="KW-1185">Reference proteome</keyword>
<feature type="transmembrane region" description="Helical" evidence="1">
    <location>
        <begin position="108"/>
        <end position="126"/>
    </location>
</feature>
<evidence type="ECO:0000313" key="4">
    <source>
        <dbReference type="Proteomes" id="UP001232001"/>
    </source>
</evidence>
<gene>
    <name evidence="3" type="ORF">P8625_00580</name>
</gene>
<keyword evidence="1" id="KW-0472">Membrane</keyword>
<dbReference type="InterPro" id="IPR036249">
    <property type="entry name" value="Thioredoxin-like_sf"/>
</dbReference>
<dbReference type="EMBL" id="CP122539">
    <property type="protein sequence ID" value="WGH75691.1"/>
    <property type="molecule type" value="Genomic_DNA"/>
</dbReference>
<protein>
    <submittedName>
        <fullName evidence="3">TlpA disulfide reductase family protein</fullName>
    </submittedName>
</protein>
<keyword evidence="1" id="KW-0812">Transmembrane</keyword>
<name>A0ABY8L3M7_9FLAO</name>
<evidence type="ECO:0000259" key="2">
    <source>
        <dbReference type="PROSITE" id="PS51352"/>
    </source>
</evidence>
<accession>A0ABY8L3M7</accession>
<keyword evidence="1" id="KW-1133">Transmembrane helix</keyword>
<dbReference type="InterPro" id="IPR050553">
    <property type="entry name" value="Thioredoxin_ResA/DsbE_sf"/>
</dbReference>
<dbReference type="SUPFAM" id="SSF52833">
    <property type="entry name" value="Thioredoxin-like"/>
    <property type="match status" value="1"/>
</dbReference>
<proteinExistence type="predicted"/>
<feature type="transmembrane region" description="Helical" evidence="1">
    <location>
        <begin position="60"/>
        <end position="78"/>
    </location>
</feature>
<evidence type="ECO:0000256" key="1">
    <source>
        <dbReference type="SAM" id="Phobius"/>
    </source>
</evidence>
<feature type="domain" description="Thioredoxin" evidence="2">
    <location>
        <begin position="137"/>
        <end position="281"/>
    </location>
</feature>
<dbReference type="PROSITE" id="PS51352">
    <property type="entry name" value="THIOREDOXIN_2"/>
    <property type="match status" value="1"/>
</dbReference>
<dbReference type="PANTHER" id="PTHR42852">
    <property type="entry name" value="THIOL:DISULFIDE INTERCHANGE PROTEIN DSBE"/>
    <property type="match status" value="1"/>
</dbReference>
<dbReference type="InterPro" id="IPR013740">
    <property type="entry name" value="Redoxin"/>
</dbReference>